<dbReference type="Pfam" id="PF00202">
    <property type="entry name" value="Aminotran_3"/>
    <property type="match status" value="1"/>
</dbReference>
<dbReference type="InterPro" id="IPR015424">
    <property type="entry name" value="PyrdxlP-dep_Trfase"/>
</dbReference>
<name>A0AA35RQE9_GEOBA</name>
<dbReference type="PROSITE" id="PS00600">
    <property type="entry name" value="AA_TRANSFER_CLASS_3"/>
    <property type="match status" value="1"/>
</dbReference>
<dbReference type="Gene3D" id="3.90.1150.10">
    <property type="entry name" value="Aspartate Aminotransferase, domain 1"/>
    <property type="match status" value="1"/>
</dbReference>
<dbReference type="Gene3D" id="3.40.640.10">
    <property type="entry name" value="Type I PLP-dependent aspartate aminotransferase-like (Major domain)"/>
    <property type="match status" value="1"/>
</dbReference>
<gene>
    <name evidence="5" type="ORF">GBAR_LOCUS9770</name>
</gene>
<dbReference type="Proteomes" id="UP001174909">
    <property type="component" value="Unassembled WGS sequence"/>
</dbReference>
<keyword evidence="3 4" id="KW-0663">Pyridoxal phosphate</keyword>
<organism evidence="5 6">
    <name type="scientific">Geodia barretti</name>
    <name type="common">Barrett's horny sponge</name>
    <dbReference type="NCBI Taxonomy" id="519541"/>
    <lineage>
        <taxon>Eukaryota</taxon>
        <taxon>Metazoa</taxon>
        <taxon>Porifera</taxon>
        <taxon>Demospongiae</taxon>
        <taxon>Heteroscleromorpha</taxon>
        <taxon>Tetractinellida</taxon>
        <taxon>Astrophorina</taxon>
        <taxon>Geodiidae</taxon>
        <taxon>Geodia</taxon>
    </lineage>
</organism>
<dbReference type="InterPro" id="IPR015422">
    <property type="entry name" value="PyrdxlP-dep_Trfase_small"/>
</dbReference>
<dbReference type="SUPFAM" id="SSF53383">
    <property type="entry name" value="PLP-dependent transferases"/>
    <property type="match status" value="1"/>
</dbReference>
<dbReference type="InterPro" id="IPR015421">
    <property type="entry name" value="PyrdxlP-dep_Trfase_major"/>
</dbReference>
<keyword evidence="6" id="KW-1185">Reference proteome</keyword>
<sequence length="364" mass="39474">MVSTIEQRYLDLHTGSAERWATARDIFPDGVTHDGRRMSPFPLYGTHGVGGVKWDVDGNRIVDFWTGHGSMMLGHAHPEIVRVVQEQVAIGTHLSMSSDLEMHWGQLVQQLIPSAEKVRFHSSGTEATMMAIRMARAYTGKTKVIKFEEHFHGWSDYLAAGGAGLGGIPQETLSTMIVLPPDDIDAVEQTLQRSDDIAAIILEPTGAHMGLEPIRPGFLHELRDITEKHGVVLIFDEVVTGFRVAKGGVQSLYGVTPDMTTMAKILGGGLPGGAVAGKADIINMIEGGNDPDRRIAHNGTFNANPLSAVAGIKALELVATTDVNERASAMGERFEVRYERASHEVGDSGVRDRHQLADLLALEC</sequence>
<comment type="caution">
    <text evidence="5">The sequence shown here is derived from an EMBL/GenBank/DDBJ whole genome shotgun (WGS) entry which is preliminary data.</text>
</comment>
<dbReference type="CDD" id="cd00610">
    <property type="entry name" value="OAT_like"/>
    <property type="match status" value="1"/>
</dbReference>
<protein>
    <submittedName>
        <fullName evidence="5">Glutamate-1-semialdehyde 2,1-aminomutase</fullName>
    </submittedName>
</protein>
<dbReference type="PANTHER" id="PTHR43713:SF3">
    <property type="entry name" value="GLUTAMATE-1-SEMIALDEHYDE 2,1-AMINOMUTASE 1, CHLOROPLASTIC-RELATED"/>
    <property type="match status" value="1"/>
</dbReference>
<evidence type="ECO:0000256" key="1">
    <source>
        <dbReference type="ARBA" id="ARBA00001933"/>
    </source>
</evidence>
<evidence type="ECO:0000256" key="2">
    <source>
        <dbReference type="ARBA" id="ARBA00008954"/>
    </source>
</evidence>
<accession>A0AA35RQE9</accession>
<proteinExistence type="inferred from homology"/>
<dbReference type="InterPro" id="IPR049704">
    <property type="entry name" value="Aminotrans_3_PPA_site"/>
</dbReference>
<dbReference type="GO" id="GO:0008483">
    <property type="term" value="F:transaminase activity"/>
    <property type="evidence" value="ECO:0007669"/>
    <property type="project" value="InterPro"/>
</dbReference>
<comment type="similarity">
    <text evidence="2 4">Belongs to the class-III pyridoxal-phosphate-dependent aminotransferase family.</text>
</comment>
<evidence type="ECO:0000256" key="4">
    <source>
        <dbReference type="RuleBase" id="RU003560"/>
    </source>
</evidence>
<evidence type="ECO:0000313" key="5">
    <source>
        <dbReference type="EMBL" id="CAI8015808.1"/>
    </source>
</evidence>
<dbReference type="EMBL" id="CASHTH010001466">
    <property type="protein sequence ID" value="CAI8015808.1"/>
    <property type="molecule type" value="Genomic_DNA"/>
</dbReference>
<evidence type="ECO:0000313" key="6">
    <source>
        <dbReference type="Proteomes" id="UP001174909"/>
    </source>
</evidence>
<dbReference type="AlphaFoldDB" id="A0AA35RQE9"/>
<evidence type="ECO:0000256" key="3">
    <source>
        <dbReference type="ARBA" id="ARBA00022898"/>
    </source>
</evidence>
<dbReference type="PANTHER" id="PTHR43713">
    <property type="entry name" value="GLUTAMATE-1-SEMIALDEHYDE 2,1-AMINOMUTASE"/>
    <property type="match status" value="1"/>
</dbReference>
<reference evidence="5" key="1">
    <citation type="submission" date="2023-03" db="EMBL/GenBank/DDBJ databases">
        <authorList>
            <person name="Steffen K."/>
            <person name="Cardenas P."/>
        </authorList>
    </citation>
    <scope>NUCLEOTIDE SEQUENCE</scope>
</reference>
<dbReference type="GO" id="GO:0030170">
    <property type="term" value="F:pyridoxal phosphate binding"/>
    <property type="evidence" value="ECO:0007669"/>
    <property type="project" value="InterPro"/>
</dbReference>
<dbReference type="InterPro" id="IPR005814">
    <property type="entry name" value="Aminotrans_3"/>
</dbReference>
<comment type="cofactor">
    <cofactor evidence="1">
        <name>pyridoxal 5'-phosphate</name>
        <dbReference type="ChEBI" id="CHEBI:597326"/>
    </cofactor>
</comment>